<evidence type="ECO:0000313" key="3">
    <source>
        <dbReference type="Proteomes" id="UP000033731"/>
    </source>
</evidence>
<proteinExistence type="predicted"/>
<dbReference type="AlphaFoldDB" id="A0A0F4VJH7"/>
<keyword evidence="1" id="KW-0472">Membrane</keyword>
<keyword evidence="1" id="KW-0812">Transmembrane</keyword>
<name>A0A0F4VJH7_9HYPH</name>
<evidence type="ECO:0000256" key="1">
    <source>
        <dbReference type="SAM" id="Phobius"/>
    </source>
</evidence>
<accession>A0A0F4VJH7</accession>
<evidence type="ECO:0000313" key="2">
    <source>
        <dbReference type="EMBL" id="KJZ81638.1"/>
    </source>
</evidence>
<sequence length="50" mass="5984">MWVHLQIYSLGIFLLSSTFYYLMTIKKFVKAPIFAPRKISHAVHFYNKAY</sequence>
<protein>
    <submittedName>
        <fullName evidence="2">Uncharacterized protein</fullName>
    </submittedName>
</protein>
<organism evidence="2 3">
    <name type="scientific">Candidatus Liberibacter solanacearum</name>
    <dbReference type="NCBI Taxonomy" id="556287"/>
    <lineage>
        <taxon>Bacteria</taxon>
        <taxon>Pseudomonadati</taxon>
        <taxon>Pseudomonadota</taxon>
        <taxon>Alphaproteobacteria</taxon>
        <taxon>Hyphomicrobiales</taxon>
        <taxon>Rhizobiaceae</taxon>
        <taxon>Liberibacter</taxon>
    </lineage>
</organism>
<dbReference type="Proteomes" id="UP000033731">
    <property type="component" value="Unassembled WGS sequence"/>
</dbReference>
<dbReference type="EMBL" id="JMTK01000002">
    <property type="protein sequence ID" value="KJZ81638.1"/>
    <property type="molecule type" value="Genomic_DNA"/>
</dbReference>
<reference evidence="2 3" key="1">
    <citation type="journal article" date="2015" name="Phytopathology">
        <title>Genomes of Candidatus Liberibacter solanacearum haplotype A from New Zealand and the USA suggest significant genome plasticity in the species.</title>
        <authorList>
            <person name="Thompson S.M."/>
            <person name="Johnson C.P."/>
            <person name="Lu A.Y."/>
            <person name="Frampton R.A."/>
            <person name="Sullivan K.L."/>
            <person name="Fiers M.W."/>
            <person name="Crowhurst R.N."/>
            <person name="Pitman A.R."/>
            <person name="Scott I."/>
            <person name="Gudmestad N.C."/>
            <person name="Smith G.R."/>
        </authorList>
    </citation>
    <scope>NUCLEOTIDE SEQUENCE [LARGE SCALE GENOMIC DNA]</scope>
    <source>
        <strain evidence="2 3">LsoNZ1</strain>
    </source>
</reference>
<feature type="transmembrane region" description="Helical" evidence="1">
    <location>
        <begin position="6"/>
        <end position="23"/>
    </location>
</feature>
<gene>
    <name evidence="2" type="ORF">DJ66_0360</name>
</gene>
<comment type="caution">
    <text evidence="2">The sequence shown here is derived from an EMBL/GenBank/DDBJ whole genome shotgun (WGS) entry which is preliminary data.</text>
</comment>
<keyword evidence="1" id="KW-1133">Transmembrane helix</keyword>
<keyword evidence="3" id="KW-1185">Reference proteome</keyword>